<evidence type="ECO:0000313" key="1">
    <source>
        <dbReference type="EMBL" id="BCJ98090.1"/>
    </source>
</evidence>
<dbReference type="KEGG" id="acht:bsdcttw_11310"/>
<gene>
    <name evidence="1" type="ORF">bsdcttw_11310</name>
</gene>
<name>A0A7I8DIB4_9FIRM</name>
<dbReference type="AlphaFoldDB" id="A0A7I8DIB4"/>
<sequence>MPKYAETTSVPVVKTKADIEEIIQKYGADQFVSGYQGNRAAIGFTLNDRQVRFIIELPDKSENRFLYTPGKNMRRTDEAALKEWEQACRQKWRALYLVIKAKLEAVESGISCFEDEFLANIVLPDGSLVGNFMRPQIEQVYSSGNMPALLPMM</sequence>
<keyword evidence="2" id="KW-1185">Reference proteome</keyword>
<proteinExistence type="predicted"/>
<protein>
    <submittedName>
        <fullName evidence="1">Uncharacterized protein</fullName>
    </submittedName>
</protein>
<reference evidence="1 2" key="1">
    <citation type="submission" date="2020-08" db="EMBL/GenBank/DDBJ databases">
        <title>Draft genome sequencing of an Anaerocolumna strain isolated from anoxic soil subjected to BSD treatment.</title>
        <authorList>
            <person name="Uek A."/>
            <person name="Tonouchi A."/>
        </authorList>
    </citation>
    <scope>NUCLEOTIDE SEQUENCE [LARGE SCALE GENOMIC DNA]</scope>
    <source>
        <strain evidence="1 2">CTTW</strain>
    </source>
</reference>
<dbReference type="Proteomes" id="UP000515703">
    <property type="component" value="Chromosome"/>
</dbReference>
<dbReference type="EMBL" id="AP023368">
    <property type="protein sequence ID" value="BCJ98090.1"/>
    <property type="molecule type" value="Genomic_DNA"/>
</dbReference>
<accession>A0A7I8DIB4</accession>
<organism evidence="1 2">
    <name type="scientific">Anaerocolumna chitinilytica</name>
    <dbReference type="NCBI Taxonomy" id="1727145"/>
    <lineage>
        <taxon>Bacteria</taxon>
        <taxon>Bacillati</taxon>
        <taxon>Bacillota</taxon>
        <taxon>Clostridia</taxon>
        <taxon>Lachnospirales</taxon>
        <taxon>Lachnospiraceae</taxon>
        <taxon>Anaerocolumna</taxon>
    </lineage>
</organism>
<reference evidence="1 2" key="2">
    <citation type="submission" date="2020-08" db="EMBL/GenBank/DDBJ databases">
        <authorList>
            <person name="Ueki A."/>
            <person name="Tonouchi A."/>
        </authorList>
    </citation>
    <scope>NUCLEOTIDE SEQUENCE [LARGE SCALE GENOMIC DNA]</scope>
    <source>
        <strain evidence="1 2">CTTW</strain>
    </source>
</reference>
<evidence type="ECO:0000313" key="2">
    <source>
        <dbReference type="Proteomes" id="UP000515703"/>
    </source>
</evidence>
<dbReference type="RefSeq" id="WP_185258442.1">
    <property type="nucleotide sequence ID" value="NZ_AP023368.1"/>
</dbReference>